<sequence length="254" mass="27749">MPALNQISQTAPDAVTILRILCFCDPENIPISILKQGCGALNQEERSDIPVASAVSELRTVINLFQSSVRLSKAIQEIQRLSLAVYTSEGSDRTVRIHDLVQLLLDRRLSPLQNGSSGWRWPYVLSARPSKGSVTADPPEIGVDAASASAISSSWRALRHVRARQCYTARRKYMGGNILQRVWALWESGRYAQADMGPPKSRLRRGASFTLTSMANLGLDILEPRTLEGGRRVGGASDGDKEEGAGRGASRYAE</sequence>
<reference evidence="3" key="1">
    <citation type="submission" date="2017-03" db="EMBL/GenBank/DDBJ databases">
        <authorList>
            <person name="Sharma R."/>
            <person name="Thines M."/>
        </authorList>
    </citation>
    <scope>NUCLEOTIDE SEQUENCE [LARGE SCALE GENOMIC DNA]</scope>
</reference>
<dbReference type="AlphaFoldDB" id="A0A1W5CSP8"/>
<evidence type="ECO:0000313" key="3">
    <source>
        <dbReference type="Proteomes" id="UP000192927"/>
    </source>
</evidence>
<evidence type="ECO:0000313" key="2">
    <source>
        <dbReference type="EMBL" id="SLM33812.1"/>
    </source>
</evidence>
<organism evidence="2 3">
    <name type="scientific">Lasallia pustulata</name>
    <dbReference type="NCBI Taxonomy" id="136370"/>
    <lineage>
        <taxon>Eukaryota</taxon>
        <taxon>Fungi</taxon>
        <taxon>Dikarya</taxon>
        <taxon>Ascomycota</taxon>
        <taxon>Pezizomycotina</taxon>
        <taxon>Lecanoromycetes</taxon>
        <taxon>OSLEUM clade</taxon>
        <taxon>Umbilicariomycetidae</taxon>
        <taxon>Umbilicariales</taxon>
        <taxon>Umbilicariaceae</taxon>
        <taxon>Lasallia</taxon>
    </lineage>
</organism>
<name>A0A1W5CSP8_9LECA</name>
<feature type="region of interest" description="Disordered" evidence="1">
    <location>
        <begin position="228"/>
        <end position="254"/>
    </location>
</feature>
<dbReference type="EMBL" id="FWEW01000128">
    <property type="protein sequence ID" value="SLM33812.1"/>
    <property type="molecule type" value="Genomic_DNA"/>
</dbReference>
<accession>A0A1W5CSP8</accession>
<evidence type="ECO:0000256" key="1">
    <source>
        <dbReference type="SAM" id="MobiDB-lite"/>
    </source>
</evidence>
<keyword evidence="3" id="KW-1185">Reference proteome</keyword>
<proteinExistence type="predicted"/>
<dbReference type="Proteomes" id="UP000192927">
    <property type="component" value="Unassembled WGS sequence"/>
</dbReference>
<protein>
    <submittedName>
        <fullName evidence="2">Uncharacterized protein</fullName>
    </submittedName>
</protein>